<organism evidence="1 2">
    <name type="scientific">Marinobacter salsuginis</name>
    <dbReference type="NCBI Taxonomy" id="418719"/>
    <lineage>
        <taxon>Bacteria</taxon>
        <taxon>Pseudomonadati</taxon>
        <taxon>Pseudomonadota</taxon>
        <taxon>Gammaproteobacteria</taxon>
        <taxon>Pseudomonadales</taxon>
        <taxon>Marinobacteraceae</taxon>
        <taxon>Marinobacter</taxon>
    </lineage>
</organism>
<evidence type="ECO:0000313" key="1">
    <source>
        <dbReference type="EMBL" id="GBO85526.1"/>
    </source>
</evidence>
<dbReference type="Proteomes" id="UP000340077">
    <property type="component" value="Unassembled WGS sequence"/>
</dbReference>
<accession>A0A5M3PRW3</accession>
<reference evidence="1 2" key="1">
    <citation type="journal article" date="2019" name="J. Gen. Appl. Microbiol.">
        <title>Aerobic degradation of cis-dichloroethene by the marine bacterium Marinobacter salsuginis strain 5N-3.</title>
        <authorList>
            <person name="Inoue Y."/>
            <person name="Fukunaga Y."/>
            <person name="Katsumata H."/>
            <person name="Ohji S."/>
            <person name="Hosoyama A."/>
            <person name="Mori K."/>
            <person name="Ando K."/>
        </authorList>
    </citation>
    <scope>NUCLEOTIDE SEQUENCE [LARGE SCALE GENOMIC DNA]</scope>
    <source>
        <strain evidence="1 2">5N-3</strain>
    </source>
</reference>
<dbReference type="Gene3D" id="1.25.40.10">
    <property type="entry name" value="Tetratricopeptide repeat domain"/>
    <property type="match status" value="1"/>
</dbReference>
<sequence length="499" mass="56739">MSRAKFEDAEEFEEVVRETVREFGVMVAVWEINYDSPEELSYIMSRYEMELANLVGTLKLAKERDRDQEIAKIAVSIARSLMRYFFVSRLPEQGAKVMFDAANIALRSSNIIEASSLCAQFMALAARSQDDSLTVTGIKLVEKIESSIESPRSFPDLAMAQAIAAQRLGDFRSSEKHARLALEGYRSHLSYRSSPNDTEECEDTHNNIADALRIAGFSLLSQKRYQEAKTAYCHALDHERGASIPVNRGQTLHQIANCEAYLGNHESASKLYFEAIKIFHSVHMEEYLSNAVGELGYTFLETYIPEILNHLDTNLVDHALSDIRSDILNTFALNKPLNHQFCIGIIRKLFGTIILISLTRQSEQFRPICTDLANSTTRELAKQIEHGDRSPDEAFPVMILDMLFHIGVLVSQAEVDALETGQIAHETLDSLMKIACTAHDWAHEVMRFTDWLSLYFEKRWSFRTADSKRIKQFIFNYKEGVPDHIELISTISKFRLSTI</sequence>
<proteinExistence type="predicted"/>
<gene>
    <name evidence="1" type="ORF">MS5N3_29770</name>
</gene>
<dbReference type="AlphaFoldDB" id="A0A5M3PRW3"/>
<dbReference type="InterPro" id="IPR019734">
    <property type="entry name" value="TPR_rpt"/>
</dbReference>
<evidence type="ECO:0008006" key="3">
    <source>
        <dbReference type="Google" id="ProtNLM"/>
    </source>
</evidence>
<dbReference type="SMART" id="SM00028">
    <property type="entry name" value="TPR"/>
    <property type="match status" value="2"/>
</dbReference>
<keyword evidence="2" id="KW-1185">Reference proteome</keyword>
<protein>
    <recommendedName>
        <fullName evidence="3">MalT-like TPR region domain-containing protein</fullName>
    </recommendedName>
</protein>
<dbReference type="InterPro" id="IPR011990">
    <property type="entry name" value="TPR-like_helical_dom_sf"/>
</dbReference>
<dbReference type="EMBL" id="BGZH01000003">
    <property type="protein sequence ID" value="GBO85526.1"/>
    <property type="molecule type" value="Genomic_DNA"/>
</dbReference>
<name>A0A5M3PRW3_9GAMM</name>
<evidence type="ECO:0000313" key="2">
    <source>
        <dbReference type="Proteomes" id="UP000340077"/>
    </source>
</evidence>
<dbReference type="SUPFAM" id="SSF48452">
    <property type="entry name" value="TPR-like"/>
    <property type="match status" value="1"/>
</dbReference>
<comment type="caution">
    <text evidence="1">The sequence shown here is derived from an EMBL/GenBank/DDBJ whole genome shotgun (WGS) entry which is preliminary data.</text>
</comment>